<organism evidence="2 3">
    <name type="scientific">Armillaria gallica</name>
    <name type="common">Bulbous honey fungus</name>
    <name type="synonym">Armillaria bulbosa</name>
    <dbReference type="NCBI Taxonomy" id="47427"/>
    <lineage>
        <taxon>Eukaryota</taxon>
        <taxon>Fungi</taxon>
        <taxon>Dikarya</taxon>
        <taxon>Basidiomycota</taxon>
        <taxon>Agaricomycotina</taxon>
        <taxon>Agaricomycetes</taxon>
        <taxon>Agaricomycetidae</taxon>
        <taxon>Agaricales</taxon>
        <taxon>Marasmiineae</taxon>
        <taxon>Physalacriaceae</taxon>
        <taxon>Armillaria</taxon>
    </lineage>
</organism>
<keyword evidence="3" id="KW-1185">Reference proteome</keyword>
<evidence type="ECO:0000313" key="3">
    <source>
        <dbReference type="Proteomes" id="UP000217790"/>
    </source>
</evidence>
<dbReference type="Proteomes" id="UP000217790">
    <property type="component" value="Unassembled WGS sequence"/>
</dbReference>
<evidence type="ECO:0000313" key="2">
    <source>
        <dbReference type="EMBL" id="PBK79250.1"/>
    </source>
</evidence>
<gene>
    <name evidence="2" type="ORF">ARMGADRAFT_175020</name>
</gene>
<accession>A0A2H3CBI8</accession>
<feature type="region of interest" description="Disordered" evidence="1">
    <location>
        <begin position="1"/>
        <end position="22"/>
    </location>
</feature>
<name>A0A2H3CBI8_ARMGA</name>
<sequence>MSQVEPSQQSNTSNLRPVSESSLSVSVGMYVMSWTTRSLALLHPIATGNLNQVLLADVHVIVRGLRTTQFSLIILQTSQN</sequence>
<reference evidence="3" key="1">
    <citation type="journal article" date="2017" name="Nat. Ecol. Evol.">
        <title>Genome expansion and lineage-specific genetic innovations in the forest pathogenic fungi Armillaria.</title>
        <authorList>
            <person name="Sipos G."/>
            <person name="Prasanna A.N."/>
            <person name="Walter M.C."/>
            <person name="O'Connor E."/>
            <person name="Balint B."/>
            <person name="Krizsan K."/>
            <person name="Kiss B."/>
            <person name="Hess J."/>
            <person name="Varga T."/>
            <person name="Slot J."/>
            <person name="Riley R."/>
            <person name="Boka B."/>
            <person name="Rigling D."/>
            <person name="Barry K."/>
            <person name="Lee J."/>
            <person name="Mihaltcheva S."/>
            <person name="LaButti K."/>
            <person name="Lipzen A."/>
            <person name="Waldron R."/>
            <person name="Moloney N.M."/>
            <person name="Sperisen C."/>
            <person name="Kredics L."/>
            <person name="Vagvoelgyi C."/>
            <person name="Patrignani A."/>
            <person name="Fitzpatrick D."/>
            <person name="Nagy I."/>
            <person name="Doyle S."/>
            <person name="Anderson J.B."/>
            <person name="Grigoriev I.V."/>
            <person name="Gueldener U."/>
            <person name="Muensterkoetter M."/>
            <person name="Nagy L.G."/>
        </authorList>
    </citation>
    <scope>NUCLEOTIDE SEQUENCE [LARGE SCALE GENOMIC DNA]</scope>
    <source>
        <strain evidence="3">Ar21-2</strain>
    </source>
</reference>
<dbReference type="InParanoid" id="A0A2H3CBI8"/>
<dbReference type="EMBL" id="KZ293796">
    <property type="protein sequence ID" value="PBK79250.1"/>
    <property type="molecule type" value="Genomic_DNA"/>
</dbReference>
<evidence type="ECO:0000256" key="1">
    <source>
        <dbReference type="SAM" id="MobiDB-lite"/>
    </source>
</evidence>
<proteinExistence type="predicted"/>
<protein>
    <submittedName>
        <fullName evidence="2">Uncharacterized protein</fullName>
    </submittedName>
</protein>
<dbReference type="AlphaFoldDB" id="A0A2H3CBI8"/>